<evidence type="ECO:0000313" key="3">
    <source>
        <dbReference type="Proteomes" id="UP001374535"/>
    </source>
</evidence>
<gene>
    <name evidence="2" type="ORF">V8G54_022569</name>
</gene>
<dbReference type="Proteomes" id="UP001374535">
    <property type="component" value="Chromosome 7"/>
</dbReference>
<reference evidence="2 3" key="1">
    <citation type="journal article" date="2023" name="Life. Sci Alliance">
        <title>Evolutionary insights into 3D genome organization and epigenetic landscape of Vigna mungo.</title>
        <authorList>
            <person name="Junaid A."/>
            <person name="Singh B."/>
            <person name="Bhatia S."/>
        </authorList>
    </citation>
    <scope>NUCLEOTIDE SEQUENCE [LARGE SCALE GENOMIC DNA]</scope>
    <source>
        <strain evidence="2">Urdbean</strain>
    </source>
</reference>
<dbReference type="AlphaFoldDB" id="A0AAQ3N258"/>
<accession>A0AAQ3N258</accession>
<proteinExistence type="predicted"/>
<dbReference type="InterPro" id="IPR029480">
    <property type="entry name" value="Transpos_assoc"/>
</dbReference>
<dbReference type="Pfam" id="PF13963">
    <property type="entry name" value="Transpos_assoc"/>
    <property type="match status" value="1"/>
</dbReference>
<evidence type="ECO:0000313" key="2">
    <source>
        <dbReference type="EMBL" id="WVZ01763.1"/>
    </source>
</evidence>
<name>A0AAQ3N258_VIGMU</name>
<evidence type="ECO:0000259" key="1">
    <source>
        <dbReference type="Pfam" id="PF13963"/>
    </source>
</evidence>
<organism evidence="2 3">
    <name type="scientific">Vigna mungo</name>
    <name type="common">Black gram</name>
    <name type="synonym">Phaseolus mungo</name>
    <dbReference type="NCBI Taxonomy" id="3915"/>
    <lineage>
        <taxon>Eukaryota</taxon>
        <taxon>Viridiplantae</taxon>
        <taxon>Streptophyta</taxon>
        <taxon>Embryophyta</taxon>
        <taxon>Tracheophyta</taxon>
        <taxon>Spermatophyta</taxon>
        <taxon>Magnoliopsida</taxon>
        <taxon>eudicotyledons</taxon>
        <taxon>Gunneridae</taxon>
        <taxon>Pentapetalae</taxon>
        <taxon>rosids</taxon>
        <taxon>fabids</taxon>
        <taxon>Fabales</taxon>
        <taxon>Fabaceae</taxon>
        <taxon>Papilionoideae</taxon>
        <taxon>50 kb inversion clade</taxon>
        <taxon>NPAAA clade</taxon>
        <taxon>indigoferoid/millettioid clade</taxon>
        <taxon>Phaseoleae</taxon>
        <taxon>Vigna</taxon>
    </lineage>
</organism>
<keyword evidence="3" id="KW-1185">Reference proteome</keyword>
<dbReference type="Pfam" id="PF02992">
    <property type="entry name" value="Transposase_21"/>
    <property type="match status" value="1"/>
</dbReference>
<dbReference type="EMBL" id="CP144694">
    <property type="protein sequence ID" value="WVZ01763.1"/>
    <property type="molecule type" value="Genomic_DNA"/>
</dbReference>
<dbReference type="PANTHER" id="PTHR10775">
    <property type="entry name" value="OS08G0208400 PROTEIN"/>
    <property type="match status" value="1"/>
</dbReference>
<feature type="domain" description="Transposase-associated" evidence="1">
    <location>
        <begin position="3"/>
        <end position="76"/>
    </location>
</feature>
<dbReference type="InterPro" id="IPR004242">
    <property type="entry name" value="Transposase_21"/>
</dbReference>
<sequence>MDRSWMNARRISEEYEKGVSVFLQYVKENAKSVNETYFCPYFRCLNQIRQDLGNFHDHLFMFGITRTYTIWTWHGEVLDQPMTSRGTNYVEEWMSDHLEDMIRDVGEDNFRRANLYDSLINDSEQPLYLGCTNFTRLSATLKLFSLKARNRWTDKSFTELLELLKEMLPENNTLPIRNYEAKKVLCPMGLEYQKIHVCLNDCVLYIKEFASLKYCPTCGLSCFKKKSDKNTGEEGNDGVPGKVMRYLPIIPRFKHMFSVKEDAKNLKWHVLGRKCDNLLRHPADSPQWKKIDETFPEFGADPRNLRLALATDGMNPYGNLSSTYSSWPIMLMIYNLSPLLCMKRKYVMLSMMISGPKQPGNDINVYLKPLIDDLKLLWEEGVEVFDSDVEEKFRLRAMLFCTINDFPAYGNLSVIVLKDILHVRFHGQKTIYTRHRKFLPRNHPYRRLKKAFNGSAEDEVVCRPQNGEEVYNEVKNIDITTRFMRMWVLCDAWIKTITRAGIIDNWNERFNNLSVLPEDTIKQLRHEWTTYLLQRWN</sequence>
<dbReference type="PANTHER" id="PTHR10775:SF180">
    <property type="entry name" value="TRANSPOSON, EN_SPM-LIKE, TRANSPOSASE-ASSOCIATED DOMAIN PROTEIN-RELATED"/>
    <property type="match status" value="1"/>
</dbReference>
<protein>
    <recommendedName>
        <fullName evidence="1">Transposase-associated domain-containing protein</fullName>
    </recommendedName>
</protein>